<evidence type="ECO:0000256" key="5">
    <source>
        <dbReference type="ARBA" id="ARBA00023136"/>
    </source>
</evidence>
<dbReference type="GO" id="GO:0016020">
    <property type="term" value="C:membrane"/>
    <property type="evidence" value="ECO:0007669"/>
    <property type="project" value="UniProtKB-SubCell"/>
</dbReference>
<evidence type="ECO:0000256" key="2">
    <source>
        <dbReference type="ARBA" id="ARBA00008444"/>
    </source>
</evidence>
<comment type="caution">
    <text evidence="10">The sequence shown here is derived from an EMBL/GenBank/DDBJ whole genome shotgun (WGS) entry which is preliminary data.</text>
</comment>
<evidence type="ECO:0000256" key="7">
    <source>
        <dbReference type="ARBA" id="ARBA00041344"/>
    </source>
</evidence>
<comment type="subcellular location">
    <subcellularLocation>
        <location evidence="1">Membrane</location>
        <topology evidence="1">Multi-pass membrane protein</topology>
    </subcellularLocation>
</comment>
<dbReference type="KEGG" id="crq:GCK72_016083"/>
<feature type="compositionally biased region" description="Pro residues" evidence="8">
    <location>
        <begin position="42"/>
        <end position="53"/>
    </location>
</feature>
<dbReference type="AlphaFoldDB" id="A0A6A5GYG3"/>
<dbReference type="GeneID" id="9799068"/>
<evidence type="ECO:0000256" key="9">
    <source>
        <dbReference type="SAM" id="Phobius"/>
    </source>
</evidence>
<feature type="transmembrane region" description="Helical" evidence="9">
    <location>
        <begin position="214"/>
        <end position="234"/>
    </location>
</feature>
<dbReference type="GO" id="GO:0032981">
    <property type="term" value="P:mitochondrial respiratory chain complex I assembly"/>
    <property type="evidence" value="ECO:0007669"/>
    <property type="project" value="InterPro"/>
</dbReference>
<name>A0A6A5GYG3_CAERE</name>
<comment type="similarity">
    <text evidence="2">Belongs to the Tim17/Tim22/Tim23 family.</text>
</comment>
<evidence type="ECO:0000256" key="8">
    <source>
        <dbReference type="SAM" id="MobiDB-lite"/>
    </source>
</evidence>
<gene>
    <name evidence="10" type="ORF">GCK72_016083</name>
</gene>
<keyword evidence="4 9" id="KW-1133">Transmembrane helix</keyword>
<dbReference type="PANTHER" id="PTHR13002:SF1">
    <property type="entry name" value="COMPLEX I ASSEMBLY FACTOR TIMMDC1, MITOCHONDRIAL"/>
    <property type="match status" value="1"/>
</dbReference>
<feature type="transmembrane region" description="Helical" evidence="9">
    <location>
        <begin position="188"/>
        <end position="208"/>
    </location>
</feature>
<evidence type="ECO:0000256" key="6">
    <source>
        <dbReference type="ARBA" id="ARBA00040778"/>
    </source>
</evidence>
<feature type="region of interest" description="Disordered" evidence="8">
    <location>
        <begin position="39"/>
        <end position="58"/>
    </location>
</feature>
<organism evidence="10 11">
    <name type="scientific">Caenorhabditis remanei</name>
    <name type="common">Caenorhabditis vulgaris</name>
    <dbReference type="NCBI Taxonomy" id="31234"/>
    <lineage>
        <taxon>Eukaryota</taxon>
        <taxon>Metazoa</taxon>
        <taxon>Ecdysozoa</taxon>
        <taxon>Nematoda</taxon>
        <taxon>Chromadorea</taxon>
        <taxon>Rhabditida</taxon>
        <taxon>Rhabditina</taxon>
        <taxon>Rhabditomorpha</taxon>
        <taxon>Rhabditoidea</taxon>
        <taxon>Rhabditidae</taxon>
        <taxon>Peloderinae</taxon>
        <taxon>Caenorhabditis</taxon>
    </lineage>
</organism>
<keyword evidence="5 9" id="KW-0472">Membrane</keyword>
<dbReference type="RefSeq" id="XP_003092242.2">
    <property type="nucleotide sequence ID" value="XM_003092194.2"/>
</dbReference>
<evidence type="ECO:0000256" key="4">
    <source>
        <dbReference type="ARBA" id="ARBA00022989"/>
    </source>
</evidence>
<dbReference type="EMBL" id="WUAV01000004">
    <property type="protein sequence ID" value="KAF1759616.1"/>
    <property type="molecule type" value="Genomic_DNA"/>
</dbReference>
<dbReference type="CTD" id="9799068"/>
<dbReference type="Proteomes" id="UP000483820">
    <property type="component" value="Chromosome IV"/>
</dbReference>
<evidence type="ECO:0000256" key="1">
    <source>
        <dbReference type="ARBA" id="ARBA00004141"/>
    </source>
</evidence>
<keyword evidence="3 9" id="KW-0812">Transmembrane</keyword>
<reference evidence="10 11" key="1">
    <citation type="submission" date="2019-12" db="EMBL/GenBank/DDBJ databases">
        <title>Chromosome-level assembly of the Caenorhabditis remanei genome.</title>
        <authorList>
            <person name="Teterina A.A."/>
            <person name="Willis J.H."/>
            <person name="Phillips P.C."/>
        </authorList>
    </citation>
    <scope>NUCLEOTIDE SEQUENCE [LARGE SCALE GENOMIC DNA]</scope>
    <source>
        <strain evidence="10 11">PX506</strain>
        <tissue evidence="10">Whole organism</tissue>
    </source>
</reference>
<dbReference type="PANTHER" id="PTHR13002">
    <property type="entry name" value="C3ORF1 PROTEIN-RELATED"/>
    <property type="match status" value="1"/>
</dbReference>
<accession>A0A6A5GYG3</accession>
<protein>
    <recommendedName>
        <fullName evidence="6">Complex I assembly factor TIMMDC1, mitochondrial</fullName>
    </recommendedName>
    <alternativeName>
        <fullName evidence="7">Translocase of inner mitochondrial membrane domain-containing protein 1</fullName>
    </alternativeName>
</protein>
<proteinExistence type="inferred from homology"/>
<evidence type="ECO:0000256" key="3">
    <source>
        <dbReference type="ARBA" id="ARBA00022692"/>
    </source>
</evidence>
<dbReference type="GO" id="GO:0005739">
    <property type="term" value="C:mitochondrion"/>
    <property type="evidence" value="ECO:0007669"/>
    <property type="project" value="TreeGrafter"/>
</dbReference>
<evidence type="ECO:0000313" key="11">
    <source>
        <dbReference type="Proteomes" id="UP000483820"/>
    </source>
</evidence>
<dbReference type="InterPro" id="IPR055299">
    <property type="entry name" value="TIMMDC1"/>
</dbReference>
<evidence type="ECO:0000313" key="10">
    <source>
        <dbReference type="EMBL" id="KAF1759616.1"/>
    </source>
</evidence>
<sequence length="296" mass="32735">MTEQKPPNSSSNTVGWWEWLGWKGGSPEATNPAERVILHPNVTPPTPPSPVASPQPTTSSVAAIVAPKVIDHTEVIPKTGWERVWAIYERQNAMEKDVTMRVVRMSFLGGFLVGGATGYAQARHAYETNNVGRKYLSPSDAVKRKIDYAIVRFAKGGFGTGFKCALISGSIVFLTTHVTAYRDKFASWYFPAISAIVGGVFTFPLGLIGSMKAVGLGVSSGLTLSAVVHLYAMAIDKPVNDAYRLFKRDYEKELKASAEWDSRVTELMEREQIVWRQQAVKKLKQMDQEKMAVFDD</sequence>